<keyword evidence="3" id="KW-1185">Reference proteome</keyword>
<protein>
    <submittedName>
        <fullName evidence="2">Uncharacterized protein</fullName>
    </submittedName>
</protein>
<feature type="compositionally biased region" description="Pro residues" evidence="1">
    <location>
        <begin position="156"/>
        <end position="166"/>
    </location>
</feature>
<dbReference type="Proteomes" id="UP000233020">
    <property type="component" value="Unplaced"/>
</dbReference>
<name>A0A2K5CMK9_AOTNA</name>
<dbReference type="GeneTree" id="ENSGT00900000143435"/>
<reference evidence="2" key="2">
    <citation type="submission" date="2025-09" db="UniProtKB">
        <authorList>
            <consortium name="Ensembl"/>
        </authorList>
    </citation>
    <scope>IDENTIFICATION</scope>
</reference>
<evidence type="ECO:0000313" key="2">
    <source>
        <dbReference type="Ensembl" id="ENSANAP00000009937.1"/>
    </source>
</evidence>
<dbReference type="AlphaFoldDB" id="A0A2K5CMK9"/>
<dbReference type="OMA" id="RRHKFSH"/>
<sequence>MTSSCSSGWGQSRRGRLLQRSDDGDRCCRGRFGTQAVAKRIARLFPDYFLLSLREVRAPARPLRNFGALARRRRQDFSLDFCNCVRARWRWVSLGRGGRGTSTTAAAHAGAGEGTRFGRRRLWCGLRWRPEEEEMTVRKRSPPPPPYGRTAVAPRGKPPQDTPRGV</sequence>
<proteinExistence type="predicted"/>
<evidence type="ECO:0000256" key="1">
    <source>
        <dbReference type="SAM" id="MobiDB-lite"/>
    </source>
</evidence>
<organism evidence="2 3">
    <name type="scientific">Aotus nancymaae</name>
    <name type="common">Ma's night monkey</name>
    <dbReference type="NCBI Taxonomy" id="37293"/>
    <lineage>
        <taxon>Eukaryota</taxon>
        <taxon>Metazoa</taxon>
        <taxon>Chordata</taxon>
        <taxon>Craniata</taxon>
        <taxon>Vertebrata</taxon>
        <taxon>Euteleostomi</taxon>
        <taxon>Mammalia</taxon>
        <taxon>Eutheria</taxon>
        <taxon>Euarchontoglires</taxon>
        <taxon>Primates</taxon>
        <taxon>Haplorrhini</taxon>
        <taxon>Platyrrhini</taxon>
        <taxon>Aotidae</taxon>
        <taxon>Aotus</taxon>
    </lineage>
</organism>
<accession>A0A2K5CMK9</accession>
<dbReference type="Ensembl" id="ENSANAT00000027732.1">
    <property type="protein sequence ID" value="ENSANAP00000009937.1"/>
    <property type="gene ID" value="ENSANAG00000022948.1"/>
</dbReference>
<reference evidence="2" key="1">
    <citation type="submission" date="2025-08" db="UniProtKB">
        <authorList>
            <consortium name="Ensembl"/>
        </authorList>
    </citation>
    <scope>IDENTIFICATION</scope>
</reference>
<feature type="region of interest" description="Disordered" evidence="1">
    <location>
        <begin position="132"/>
        <end position="166"/>
    </location>
</feature>
<evidence type="ECO:0000313" key="3">
    <source>
        <dbReference type="Proteomes" id="UP000233020"/>
    </source>
</evidence>